<protein>
    <submittedName>
        <fullName evidence="2">Uncharacterized protein</fullName>
    </submittedName>
</protein>
<comment type="caution">
    <text evidence="2">The sequence shown here is derived from an EMBL/GenBank/DDBJ whole genome shotgun (WGS) entry which is preliminary data.</text>
</comment>
<reference evidence="2 3" key="1">
    <citation type="submission" date="2019-07" db="EMBL/GenBank/DDBJ databases">
        <title>Rufibacter sp. nov., isolated from lake sediment.</title>
        <authorList>
            <person name="Qu J.-H."/>
        </authorList>
    </citation>
    <scope>NUCLEOTIDE SEQUENCE [LARGE SCALE GENOMIC DNA]</scope>
    <source>
        <strain evidence="2 3">NBS58-1</strain>
    </source>
</reference>
<name>A0A5B6TBE3_9BACT</name>
<feature type="chain" id="PRO_5022682770" evidence="1">
    <location>
        <begin position="26"/>
        <end position="126"/>
    </location>
</feature>
<dbReference type="EMBL" id="VKKY01000003">
    <property type="protein sequence ID" value="KAA3436334.1"/>
    <property type="molecule type" value="Genomic_DNA"/>
</dbReference>
<keyword evidence="1" id="KW-0732">Signal</keyword>
<evidence type="ECO:0000256" key="1">
    <source>
        <dbReference type="SAM" id="SignalP"/>
    </source>
</evidence>
<evidence type="ECO:0000313" key="2">
    <source>
        <dbReference type="EMBL" id="KAA3436334.1"/>
    </source>
</evidence>
<dbReference type="Proteomes" id="UP000324133">
    <property type="component" value="Unassembled WGS sequence"/>
</dbReference>
<evidence type="ECO:0000313" key="3">
    <source>
        <dbReference type="Proteomes" id="UP000324133"/>
    </source>
</evidence>
<dbReference type="RefSeq" id="WP_149092277.1">
    <property type="nucleotide sequence ID" value="NZ_VKKY01000003.1"/>
</dbReference>
<gene>
    <name evidence="2" type="ORF">FOA19_18225</name>
</gene>
<dbReference type="PROSITE" id="PS51257">
    <property type="entry name" value="PROKAR_LIPOPROTEIN"/>
    <property type="match status" value="1"/>
</dbReference>
<organism evidence="2 3">
    <name type="scientific">Rufibacter hautae</name>
    <dbReference type="NCBI Taxonomy" id="2595005"/>
    <lineage>
        <taxon>Bacteria</taxon>
        <taxon>Pseudomonadati</taxon>
        <taxon>Bacteroidota</taxon>
        <taxon>Cytophagia</taxon>
        <taxon>Cytophagales</taxon>
        <taxon>Hymenobacteraceae</taxon>
        <taxon>Rufibacter</taxon>
    </lineage>
</organism>
<dbReference type="AlphaFoldDB" id="A0A5B6TBE3"/>
<accession>A0A5B6TBE3</accession>
<proteinExistence type="predicted"/>
<sequence>MMQTFIRYLLVFIATLPVVGGQACAASMGETVVNNPAKQAEASLKSSATEASLLVFKQAFLNEVSSEEEVVVHVTGFDSPLGQPTHTFFSGLSFTQWPSATAQVSGTGTDTTAQLPLYLRYHNQRL</sequence>
<feature type="signal peptide" evidence="1">
    <location>
        <begin position="1"/>
        <end position="25"/>
    </location>
</feature>
<keyword evidence="3" id="KW-1185">Reference proteome</keyword>